<dbReference type="PANTHER" id="PTHR31286">
    <property type="entry name" value="GLYCINE-RICH CELL WALL STRUCTURAL PROTEIN 1.8-LIKE"/>
    <property type="match status" value="1"/>
</dbReference>
<accession>A0AAD6PUV3</accession>
<name>A0AAD6PUV3_9ROSI</name>
<evidence type="ECO:0000313" key="3">
    <source>
        <dbReference type="Proteomes" id="UP001164929"/>
    </source>
</evidence>
<dbReference type="InterPro" id="IPR040256">
    <property type="entry name" value="At4g02000-like"/>
</dbReference>
<gene>
    <name evidence="2" type="ORF">NC653_036586</name>
</gene>
<dbReference type="AlphaFoldDB" id="A0AAD6PUV3"/>
<evidence type="ECO:0000259" key="1">
    <source>
        <dbReference type="Pfam" id="PF14111"/>
    </source>
</evidence>
<dbReference type="Pfam" id="PF14111">
    <property type="entry name" value="DUF4283"/>
    <property type="match status" value="1"/>
</dbReference>
<dbReference type="Proteomes" id="UP001164929">
    <property type="component" value="Chromosome 16"/>
</dbReference>
<evidence type="ECO:0000313" key="2">
    <source>
        <dbReference type="EMBL" id="KAJ6968647.1"/>
    </source>
</evidence>
<comment type="caution">
    <text evidence="2">The sequence shown here is derived from an EMBL/GenBank/DDBJ whole genome shotgun (WGS) entry which is preliminary data.</text>
</comment>
<dbReference type="InterPro" id="IPR025558">
    <property type="entry name" value="DUF4283"/>
</dbReference>
<protein>
    <recommendedName>
        <fullName evidence="1">DUF4283 domain-containing protein</fullName>
    </recommendedName>
</protein>
<feature type="domain" description="DUF4283" evidence="1">
    <location>
        <begin position="49"/>
        <end position="126"/>
    </location>
</feature>
<organism evidence="2 3">
    <name type="scientific">Populus alba x Populus x berolinensis</name>
    <dbReference type="NCBI Taxonomy" id="444605"/>
    <lineage>
        <taxon>Eukaryota</taxon>
        <taxon>Viridiplantae</taxon>
        <taxon>Streptophyta</taxon>
        <taxon>Embryophyta</taxon>
        <taxon>Tracheophyta</taxon>
        <taxon>Spermatophyta</taxon>
        <taxon>Magnoliopsida</taxon>
        <taxon>eudicotyledons</taxon>
        <taxon>Gunneridae</taxon>
        <taxon>Pentapetalae</taxon>
        <taxon>rosids</taxon>
        <taxon>fabids</taxon>
        <taxon>Malpighiales</taxon>
        <taxon>Salicaceae</taxon>
        <taxon>Saliceae</taxon>
        <taxon>Populus</taxon>
    </lineage>
</organism>
<keyword evidence="3" id="KW-1185">Reference proteome</keyword>
<proteinExistence type="predicted"/>
<reference evidence="2 3" key="1">
    <citation type="journal article" date="2023" name="Mol. Ecol. Resour.">
        <title>Chromosome-level genome assembly of a triploid poplar Populus alba 'Berolinensis'.</title>
        <authorList>
            <person name="Chen S."/>
            <person name="Yu Y."/>
            <person name="Wang X."/>
            <person name="Wang S."/>
            <person name="Zhang T."/>
            <person name="Zhou Y."/>
            <person name="He R."/>
            <person name="Meng N."/>
            <person name="Wang Y."/>
            <person name="Liu W."/>
            <person name="Liu Z."/>
            <person name="Liu J."/>
            <person name="Guo Q."/>
            <person name="Huang H."/>
            <person name="Sederoff R.R."/>
            <person name="Wang G."/>
            <person name="Qu G."/>
            <person name="Chen S."/>
        </authorList>
    </citation>
    <scope>NUCLEOTIDE SEQUENCE [LARGE SCALE GENOMIC DNA]</scope>
    <source>
        <strain evidence="2">SC-2020</strain>
    </source>
</reference>
<dbReference type="PANTHER" id="PTHR31286:SF180">
    <property type="entry name" value="OS10G0362600 PROTEIN"/>
    <property type="match status" value="1"/>
</dbReference>
<sequence length="256" mass="28527">MTAPSKWRDLFASNQNPGVCPKLLHYSEISTIKTCTLLNDDLASHSDIWNLCIVGFVASKFPSCKALSNIISDTWHCEVKLTIHESGWLVYQFKNVDDKLVVLAEGPYSVYGRPLLLQLMSEYFNISTKNMTKVLVWVKFPNLPLKCWSIQGLSKISCVLGKPLQSDKLTATMERLSFARVLIELDLLDELPSSIPICLPNGTTLNQSVVYETLPRFYKHCRVLGHSTGAYTKFSTPVDLDKKGSSDTAAPPTSPP</sequence>
<dbReference type="EMBL" id="JAQIZT010000016">
    <property type="protein sequence ID" value="KAJ6968647.1"/>
    <property type="molecule type" value="Genomic_DNA"/>
</dbReference>